<organism evidence="2 3">
    <name type="scientific">Rhynchophorus ferrugineus</name>
    <name type="common">Red palm weevil</name>
    <name type="synonym">Curculio ferrugineus</name>
    <dbReference type="NCBI Taxonomy" id="354439"/>
    <lineage>
        <taxon>Eukaryota</taxon>
        <taxon>Metazoa</taxon>
        <taxon>Ecdysozoa</taxon>
        <taxon>Arthropoda</taxon>
        <taxon>Hexapoda</taxon>
        <taxon>Insecta</taxon>
        <taxon>Pterygota</taxon>
        <taxon>Neoptera</taxon>
        <taxon>Endopterygota</taxon>
        <taxon>Coleoptera</taxon>
        <taxon>Polyphaga</taxon>
        <taxon>Cucujiformia</taxon>
        <taxon>Curculionidae</taxon>
        <taxon>Dryophthorinae</taxon>
        <taxon>Rhynchophorus</taxon>
    </lineage>
</organism>
<dbReference type="AlphaFoldDB" id="A0A834INH4"/>
<proteinExistence type="predicted"/>
<feature type="region of interest" description="Disordered" evidence="1">
    <location>
        <begin position="26"/>
        <end position="139"/>
    </location>
</feature>
<dbReference type="OrthoDB" id="6618101at2759"/>
<evidence type="ECO:0000313" key="3">
    <source>
        <dbReference type="Proteomes" id="UP000625711"/>
    </source>
</evidence>
<feature type="compositionally biased region" description="Polar residues" evidence="1">
    <location>
        <begin position="95"/>
        <end position="118"/>
    </location>
</feature>
<reference evidence="2" key="1">
    <citation type="submission" date="2020-08" db="EMBL/GenBank/DDBJ databases">
        <title>Genome sequencing and assembly of the red palm weevil Rhynchophorus ferrugineus.</title>
        <authorList>
            <person name="Dias G.B."/>
            <person name="Bergman C.M."/>
            <person name="Manee M."/>
        </authorList>
    </citation>
    <scope>NUCLEOTIDE SEQUENCE</scope>
    <source>
        <strain evidence="2">AA-2017</strain>
        <tissue evidence="2">Whole larva</tissue>
    </source>
</reference>
<dbReference type="EMBL" id="JAACXV010000088">
    <property type="protein sequence ID" value="KAF7283730.1"/>
    <property type="molecule type" value="Genomic_DNA"/>
</dbReference>
<dbReference type="Proteomes" id="UP000625711">
    <property type="component" value="Unassembled WGS sequence"/>
</dbReference>
<evidence type="ECO:0000313" key="2">
    <source>
        <dbReference type="EMBL" id="KAF7283730.1"/>
    </source>
</evidence>
<accession>A0A834INH4</accession>
<sequence>MAVPEVISNNPSHGGVLYYVVKVPKEDDGTESGWDNPFRPGGDLSREADEIVELIKGGKPITPTPDSQAPPLPTEDGSPVQNHTGLDAHDAPSPKKQTATALNATPTNQSKTNGTTEKTAAPGQVDVQRSTLKPDADAGQVEHVTIKKKGKCKCCVIS</sequence>
<protein>
    <submittedName>
        <fullName evidence="2">Uncharacterized protein</fullName>
    </submittedName>
</protein>
<keyword evidence="3" id="KW-1185">Reference proteome</keyword>
<comment type="caution">
    <text evidence="2">The sequence shown here is derived from an EMBL/GenBank/DDBJ whole genome shotgun (WGS) entry which is preliminary data.</text>
</comment>
<gene>
    <name evidence="2" type="ORF">GWI33_022984</name>
</gene>
<name>A0A834INH4_RHYFE</name>
<evidence type="ECO:0000256" key="1">
    <source>
        <dbReference type="SAM" id="MobiDB-lite"/>
    </source>
</evidence>